<evidence type="ECO:0000313" key="2">
    <source>
        <dbReference type="EMBL" id="CAD8888590.1"/>
    </source>
</evidence>
<gene>
    <name evidence="1" type="ORF">CHYS00102_LOCUS15788</name>
    <name evidence="2" type="ORF">CHYS00102_LOCUS15789</name>
</gene>
<accession>A0A6U5HJK8</accession>
<dbReference type="EMBL" id="HBFR01021944">
    <property type="protein sequence ID" value="CAD8888589.1"/>
    <property type="molecule type" value="Transcribed_RNA"/>
</dbReference>
<protein>
    <submittedName>
        <fullName evidence="2">Uncharacterized protein</fullName>
    </submittedName>
</protein>
<proteinExistence type="predicted"/>
<organism evidence="2">
    <name type="scientific">Corethron hystrix</name>
    <dbReference type="NCBI Taxonomy" id="216773"/>
    <lineage>
        <taxon>Eukaryota</taxon>
        <taxon>Sar</taxon>
        <taxon>Stramenopiles</taxon>
        <taxon>Ochrophyta</taxon>
        <taxon>Bacillariophyta</taxon>
        <taxon>Coscinodiscophyceae</taxon>
        <taxon>Corethrophycidae</taxon>
        <taxon>Corethrales</taxon>
        <taxon>Corethraceae</taxon>
        <taxon>Corethron</taxon>
    </lineage>
</organism>
<evidence type="ECO:0000313" key="1">
    <source>
        <dbReference type="EMBL" id="CAD8888589.1"/>
    </source>
</evidence>
<dbReference type="EMBL" id="HBFR01021945">
    <property type="protein sequence ID" value="CAD8888590.1"/>
    <property type="molecule type" value="Transcribed_RNA"/>
</dbReference>
<name>A0A6U5HJK8_9STRA</name>
<dbReference type="AlphaFoldDB" id="A0A6U5HJK8"/>
<sequence length="271" mass="30467">MIGVAAIPFLFPLTATRMPLPSTAARFTTPIRNANRTPIDFWSQVCTPSCLHGSNSGGNIFWTKEESVKFCLGIILVFSQASSCPASETMKECTYPSNDLQKVVNYSSISPPLSHADKIGRLVPVAFNLPQIAPTLPTNIQQFGETLQQASEENSARNREYDEMFKKDAQDRDKYYGKMALESMKRAEKLERDQKQELKAFLGIAYPVDEGNKDAKLTIEKQLLAFPRAEDTKESLSAPEFIEEIKNLRDQQIFEARINALDRFEASSENK</sequence>
<reference evidence="2" key="1">
    <citation type="submission" date="2021-01" db="EMBL/GenBank/DDBJ databases">
        <authorList>
            <person name="Corre E."/>
            <person name="Pelletier E."/>
            <person name="Niang G."/>
            <person name="Scheremetjew M."/>
            <person name="Finn R."/>
            <person name="Kale V."/>
            <person name="Holt S."/>
            <person name="Cochrane G."/>
            <person name="Meng A."/>
            <person name="Brown T."/>
            <person name="Cohen L."/>
        </authorList>
    </citation>
    <scope>NUCLEOTIDE SEQUENCE</scope>
    <source>
        <strain evidence="2">308</strain>
    </source>
</reference>